<accession>G2I3U0</accession>
<protein>
    <submittedName>
        <fullName evidence="2">Uncharacterized protein</fullName>
    </submittedName>
</protein>
<proteinExistence type="predicted"/>
<feature type="compositionally biased region" description="Basic and acidic residues" evidence="1">
    <location>
        <begin position="70"/>
        <end position="82"/>
    </location>
</feature>
<dbReference type="EMBL" id="AP012159">
    <property type="protein sequence ID" value="BAK82787.1"/>
    <property type="molecule type" value="Genomic_DNA"/>
</dbReference>
<feature type="region of interest" description="Disordered" evidence="1">
    <location>
        <begin position="19"/>
        <end position="99"/>
    </location>
</feature>
<reference evidence="3" key="1">
    <citation type="journal article" date="2011" name="J. Bacteriol.">
        <title>Complete genome sequence of NBRC 3288, a unique cellulose-nonproducing strain of Gluconacetobacter xylinus isolated from vinegar.</title>
        <authorList>
            <person name="Ogino H."/>
            <person name="Azuma Y."/>
            <person name="Hosoyama A."/>
            <person name="Nakazawa H."/>
            <person name="Matsutani M."/>
            <person name="Hasegawa A."/>
            <person name="Otsuyama K."/>
            <person name="Matsushita K."/>
            <person name="Fujita N."/>
            <person name="Shirai M."/>
        </authorList>
    </citation>
    <scope>NUCLEOTIDE SEQUENCE [LARGE SCALE GENOMIC DNA]</scope>
    <source>
        <strain evidence="3">NBRC 3288 / BCRC 11682 / LMG 1693</strain>
    </source>
</reference>
<evidence type="ECO:0000313" key="3">
    <source>
        <dbReference type="Proteomes" id="UP000009044"/>
    </source>
</evidence>
<dbReference type="HOGENOM" id="CLU_2316593_0_0_5"/>
<name>G2I3U0_KOMMN</name>
<feature type="compositionally biased region" description="Basic and acidic residues" evidence="1">
    <location>
        <begin position="41"/>
        <end position="54"/>
    </location>
</feature>
<dbReference type="AlphaFoldDB" id="G2I3U0"/>
<evidence type="ECO:0000313" key="2">
    <source>
        <dbReference type="EMBL" id="BAK82787.1"/>
    </source>
</evidence>
<organism evidence="2 3">
    <name type="scientific">Komagataeibacter medellinensis (strain NBRC 3288 / BCRC 11682 / LMG 1693 / Kondo 51)</name>
    <name type="common">Gluconacetobacter medellinensis</name>
    <dbReference type="NCBI Taxonomy" id="634177"/>
    <lineage>
        <taxon>Bacteria</taxon>
        <taxon>Pseudomonadati</taxon>
        <taxon>Pseudomonadota</taxon>
        <taxon>Alphaproteobacteria</taxon>
        <taxon>Acetobacterales</taxon>
        <taxon>Acetobacteraceae</taxon>
        <taxon>Komagataeibacter</taxon>
    </lineage>
</organism>
<dbReference type="PATRIC" id="fig|634177.7.peg.425"/>
<feature type="compositionally biased region" description="Acidic residues" evidence="1">
    <location>
        <begin position="60"/>
        <end position="69"/>
    </location>
</feature>
<sequence>MAVQYWGKTMFRMQVKETPDISVPFDPPASGTPVQLPPPYDPDRHDPDDEKPLDPPDWPVPDDDEDGDHDDGRDEPPARDEENGGPLFSLCVDPHARSL</sequence>
<gene>
    <name evidence="2" type="ordered locus">GLX_03750</name>
</gene>
<evidence type="ECO:0000256" key="1">
    <source>
        <dbReference type="SAM" id="MobiDB-lite"/>
    </source>
</evidence>
<dbReference type="Proteomes" id="UP000009044">
    <property type="component" value="Chromosome"/>
</dbReference>
<dbReference type="STRING" id="634177.GLX_03750"/>
<dbReference type="KEGG" id="gxy:GLX_03750"/>